<dbReference type="Pfam" id="PF13927">
    <property type="entry name" value="Ig_3"/>
    <property type="match status" value="1"/>
</dbReference>
<evidence type="ECO:0000313" key="11">
    <source>
        <dbReference type="Proteomes" id="UP000215902"/>
    </source>
</evidence>
<dbReference type="Gene3D" id="1.10.533.10">
    <property type="entry name" value="Death Domain, Fas"/>
    <property type="match status" value="1"/>
</dbReference>
<feature type="transmembrane region" description="Helical" evidence="6">
    <location>
        <begin position="435"/>
        <end position="459"/>
    </location>
</feature>
<feature type="chain" id="PRO_5025091403" description="Netrin receptor UNC5" evidence="6">
    <location>
        <begin position="24"/>
        <end position="1041"/>
    </location>
</feature>
<dbReference type="PANTHER" id="PTHR12582">
    <property type="entry name" value="NETRIN RECEPTOR UNC5"/>
    <property type="match status" value="1"/>
</dbReference>
<dbReference type="Gene3D" id="2.20.100.10">
    <property type="entry name" value="Thrombospondin type-1 (TSP1) repeat"/>
    <property type="match status" value="2"/>
</dbReference>
<keyword evidence="5 6" id="KW-0472">Membrane</keyword>
<dbReference type="SUPFAM" id="SSF48726">
    <property type="entry name" value="Immunoglobulin"/>
    <property type="match status" value="1"/>
</dbReference>
<comment type="similarity">
    <text evidence="2 6">Belongs to the unc-5 family.</text>
</comment>
<feature type="domain" description="Death" evidence="7">
    <location>
        <begin position="1000"/>
        <end position="1037"/>
    </location>
</feature>
<dbReference type="GO" id="GO:0005042">
    <property type="term" value="F:netrin receptor activity"/>
    <property type="evidence" value="ECO:0007669"/>
    <property type="project" value="UniProtKB-UniRule"/>
</dbReference>
<dbReference type="Pfam" id="PF00791">
    <property type="entry name" value="ZU5"/>
    <property type="match status" value="1"/>
</dbReference>
<dbReference type="Gene3D" id="2.60.40.10">
    <property type="entry name" value="Immunoglobulins"/>
    <property type="match status" value="2"/>
</dbReference>
<dbReference type="STRING" id="282301.A0A267GLZ3"/>
<keyword evidence="6" id="KW-0217">Developmental protein</keyword>
<dbReference type="GO" id="GO:0005886">
    <property type="term" value="C:plasma membrane"/>
    <property type="evidence" value="ECO:0007669"/>
    <property type="project" value="UniProtKB-SubCell"/>
</dbReference>
<proteinExistence type="inferred from homology"/>
<dbReference type="InterPro" id="IPR000906">
    <property type="entry name" value="ZU5_dom"/>
</dbReference>
<comment type="subcellular location">
    <subcellularLocation>
        <location evidence="6">Cell membrane</location>
        <topology evidence="6">Single-pass type I membrane protein</topology>
    </subcellularLocation>
    <subcellularLocation>
        <location evidence="1">Membrane</location>
        <topology evidence="1">Single-pass membrane protein</topology>
    </subcellularLocation>
</comment>
<dbReference type="InterPro" id="IPR003598">
    <property type="entry name" value="Ig_sub2"/>
</dbReference>
<comment type="caution">
    <text evidence="10">The sequence shown here is derived from an EMBL/GenBank/DDBJ whole genome shotgun (WGS) entry which is preliminary data.</text>
</comment>
<dbReference type="EMBL" id="NIVC01000284">
    <property type="protein sequence ID" value="PAA86309.1"/>
    <property type="molecule type" value="Genomic_DNA"/>
</dbReference>
<dbReference type="InterPro" id="IPR036179">
    <property type="entry name" value="Ig-like_dom_sf"/>
</dbReference>
<organism evidence="10 11">
    <name type="scientific">Macrostomum lignano</name>
    <dbReference type="NCBI Taxonomy" id="282301"/>
    <lineage>
        <taxon>Eukaryota</taxon>
        <taxon>Metazoa</taxon>
        <taxon>Spiralia</taxon>
        <taxon>Lophotrochozoa</taxon>
        <taxon>Platyhelminthes</taxon>
        <taxon>Rhabditophora</taxon>
        <taxon>Macrostomorpha</taxon>
        <taxon>Macrostomida</taxon>
        <taxon>Macrostomidae</taxon>
        <taxon>Macrostomum</taxon>
    </lineage>
</organism>
<evidence type="ECO:0000256" key="5">
    <source>
        <dbReference type="ARBA" id="ARBA00023136"/>
    </source>
</evidence>
<dbReference type="InterPro" id="IPR011029">
    <property type="entry name" value="DEATH-like_dom_sf"/>
</dbReference>
<dbReference type="AlphaFoldDB" id="A0A267GLZ3"/>
<dbReference type="InterPro" id="IPR013783">
    <property type="entry name" value="Ig-like_fold"/>
</dbReference>
<sequence>MESRLTIIFLILLLLQCGLDVQSVAVMENGDSSAPGRRYDSDRSLLRSSHLGNQVPEISNREAMLSSAPKLVIQPRPLYYTSVKTPAVIECAADTSSYVTILCNGRVLNRKLEIMSDHEQPGRQRFSVPIEFADVQQWKAAGGDGEASGEEFYCNCEAWNHIPQLNNTLRKIVSRRALVRMAAFESDRFQFDPVPMNVSKSANSVILSCTPPKGTPKPQVKWLKDGQPLDMAALGDRVTIDHQKQLIIRPLELHDRGNYSCVAELPGLQLHSRPAELWIRVDGGWSDWTTMRSCHPSCDSGTECSSDCFAKSSERRRQCTNPEPQFGGQPCQGRAVISEACDAKCTVNGAWSPWSSWSYCGEDCRSLRHRSCTNPAPRNGGRTCDTDSGAGTAADKEVRNCTDGQCKKEDPALLRYINGDGKTVSSDHAANLNNLAIYIGLFVAAAVVLTVVMVIVYLVRKKSVSGFASGRRRSLRQHQHHTNVNCSTVSSNDKDVKHTNELLLPPELSSSGTTIKNPNVIEMSQHHGHQQQQQVRMQTSESQLPVHLPMSSTYQSIAKHQPVFHYATCYASSPVDFSGRPSSALYELAAPGCQLQQQQQPLLPGSAKPEQLAWARLGPGGGRVCLAETGVSLTVPPACLTAPSEIFLTVCPDPSDRPPVMSDRQTLLSPVVTCGAAAGSSRLARPVVLTLPHAACLRQGFWNVAVLCRSDLDTATPGVWKELLRVGSENQQSQQQQQQSSAFCQLDQNVCHLMLPRLGSFCLVGQSLDGGCAVKQLRLAAFAAPLSLSASSDFSLRLHVLRDTPDALDQVIASERQAGARLIDAPRQLAFRDCGEKLCLSIEELSLGWRSKCKHQEVPFGHVWSSHQAGGLHCGFSLEHVDPTRQSVSCKIVIYQSRYYNCRQVVHIVSSKNDLPCVNHEGSPACPTSAMLDPSRLGLHVDPTPTVFRLPPRLRRAACQLLDAPSPRGGGHDWLTLSRMMGIERCVNYFACQVSPTECLLDLWEARSREEDSLARLVESLKAINRQDVASLLEGDLDRWH</sequence>
<dbReference type="SUPFAM" id="SSF82895">
    <property type="entry name" value="TSP-1 type 1 repeat"/>
    <property type="match status" value="1"/>
</dbReference>
<evidence type="ECO:0000259" key="7">
    <source>
        <dbReference type="PROSITE" id="PS50017"/>
    </source>
</evidence>
<reference evidence="10 11" key="1">
    <citation type="submission" date="2017-06" db="EMBL/GenBank/DDBJ databases">
        <title>A platform for efficient transgenesis in Macrostomum lignano, a flatworm model organism for stem cell research.</title>
        <authorList>
            <person name="Berezikov E."/>
        </authorList>
    </citation>
    <scope>NUCLEOTIDE SEQUENCE [LARGE SCALE GENOMIC DNA]</scope>
    <source>
        <strain evidence="10">DV1</strain>
        <tissue evidence="10">Whole organism</tissue>
    </source>
</reference>
<comment type="function">
    <text evidence="6">Receptor for netrin required for axon guidance. Mediates axon repulsion of neuronal growth cones in the developing nervous system upon ligand binding.</text>
</comment>
<evidence type="ECO:0000256" key="2">
    <source>
        <dbReference type="ARBA" id="ARBA00009844"/>
    </source>
</evidence>
<dbReference type="SMART" id="SM00218">
    <property type="entry name" value="ZU5"/>
    <property type="match status" value="1"/>
</dbReference>
<keyword evidence="11" id="KW-1185">Reference proteome</keyword>
<accession>A0A267GLZ3</accession>
<keyword evidence="6" id="KW-0393">Immunoglobulin domain</keyword>
<feature type="signal peptide" evidence="6">
    <location>
        <begin position="1"/>
        <end position="23"/>
    </location>
</feature>
<dbReference type="PROSITE" id="PS50835">
    <property type="entry name" value="IG_LIKE"/>
    <property type="match status" value="1"/>
</dbReference>
<evidence type="ECO:0000256" key="3">
    <source>
        <dbReference type="ARBA" id="ARBA00022692"/>
    </source>
</evidence>
<evidence type="ECO:0000313" key="10">
    <source>
        <dbReference type="EMBL" id="PAA86309.1"/>
    </source>
</evidence>
<feature type="domain" description="ZU5" evidence="9">
    <location>
        <begin position="611"/>
        <end position="767"/>
    </location>
</feature>
<dbReference type="SUPFAM" id="SSF47986">
    <property type="entry name" value="DEATH domain"/>
    <property type="match status" value="1"/>
</dbReference>
<dbReference type="SMART" id="SM00005">
    <property type="entry name" value="DEATH"/>
    <property type="match status" value="1"/>
</dbReference>
<dbReference type="SMART" id="SM00409">
    <property type="entry name" value="IG"/>
    <property type="match status" value="1"/>
</dbReference>
<dbReference type="SMART" id="SM00408">
    <property type="entry name" value="IGc2"/>
    <property type="match status" value="1"/>
</dbReference>
<evidence type="ECO:0000259" key="9">
    <source>
        <dbReference type="PROSITE" id="PS51145"/>
    </source>
</evidence>
<dbReference type="Pfam" id="PF17217">
    <property type="entry name" value="UPA"/>
    <property type="match status" value="1"/>
</dbReference>
<dbReference type="InterPro" id="IPR003599">
    <property type="entry name" value="Ig_sub"/>
</dbReference>
<evidence type="ECO:0000256" key="1">
    <source>
        <dbReference type="ARBA" id="ARBA00004167"/>
    </source>
</evidence>
<feature type="domain" description="Ig-like" evidence="8">
    <location>
        <begin position="163"/>
        <end position="264"/>
    </location>
</feature>
<dbReference type="OrthoDB" id="5973910at2759"/>
<dbReference type="Gene3D" id="2.60.220.30">
    <property type="match status" value="1"/>
</dbReference>
<keyword evidence="6" id="KW-0675">Receptor</keyword>
<dbReference type="InterPro" id="IPR000488">
    <property type="entry name" value="Death_dom"/>
</dbReference>
<dbReference type="InterPro" id="IPR037936">
    <property type="entry name" value="UNC5A-D"/>
</dbReference>
<dbReference type="PROSITE" id="PS51145">
    <property type="entry name" value="ZU5"/>
    <property type="match status" value="1"/>
</dbReference>
<dbReference type="PANTHER" id="PTHR12582:SF47">
    <property type="entry name" value="NETRIN RECEPTOR UNC-5"/>
    <property type="match status" value="1"/>
</dbReference>
<evidence type="ECO:0000259" key="8">
    <source>
        <dbReference type="PROSITE" id="PS50835"/>
    </source>
</evidence>
<dbReference type="PROSITE" id="PS50017">
    <property type="entry name" value="DEATH_DOMAIN"/>
    <property type="match status" value="1"/>
</dbReference>
<evidence type="ECO:0000256" key="4">
    <source>
        <dbReference type="ARBA" id="ARBA00022989"/>
    </source>
</evidence>
<dbReference type="Pfam" id="PF00531">
    <property type="entry name" value="Death"/>
    <property type="match status" value="1"/>
</dbReference>
<keyword evidence="4 6" id="KW-1133">Transmembrane helix</keyword>
<name>A0A267GLZ3_9PLAT</name>
<dbReference type="PROSITE" id="PS50092">
    <property type="entry name" value="TSP1"/>
    <property type="match status" value="2"/>
</dbReference>
<keyword evidence="6" id="KW-0732">Signal</keyword>
<dbReference type="InterPro" id="IPR033772">
    <property type="entry name" value="UPA"/>
</dbReference>
<keyword evidence="3 6" id="KW-0812">Transmembrane</keyword>
<protein>
    <recommendedName>
        <fullName evidence="6">Netrin receptor UNC5</fullName>
    </recommendedName>
</protein>
<dbReference type="InterPro" id="IPR000884">
    <property type="entry name" value="TSP1_rpt"/>
</dbReference>
<dbReference type="InterPro" id="IPR036383">
    <property type="entry name" value="TSP1_rpt_sf"/>
</dbReference>
<evidence type="ECO:0000256" key="6">
    <source>
        <dbReference type="RuleBase" id="RU367033"/>
    </source>
</evidence>
<dbReference type="InterPro" id="IPR007110">
    <property type="entry name" value="Ig-like_dom"/>
</dbReference>
<gene>
    <name evidence="10" type="ORF">BOX15_Mlig028400g3</name>
</gene>
<dbReference type="SMART" id="SM00209">
    <property type="entry name" value="TSP1"/>
    <property type="match status" value="2"/>
</dbReference>
<dbReference type="Proteomes" id="UP000215902">
    <property type="component" value="Unassembled WGS sequence"/>
</dbReference>